<name>A0A8J2TWZ1_9MICO</name>
<dbReference type="AlphaFoldDB" id="A0A8J2TWZ1"/>
<comment type="caution">
    <text evidence="2">The sequence shown here is derived from an EMBL/GenBank/DDBJ whole genome shotgun (WGS) entry which is preliminary data.</text>
</comment>
<protein>
    <submittedName>
        <fullName evidence="2">Uncharacterized protein</fullName>
    </submittedName>
</protein>
<evidence type="ECO:0000313" key="2">
    <source>
        <dbReference type="EMBL" id="GGA09684.1"/>
    </source>
</evidence>
<proteinExistence type="predicted"/>
<feature type="region of interest" description="Disordered" evidence="1">
    <location>
        <begin position="28"/>
        <end position="108"/>
    </location>
</feature>
<dbReference type="EMBL" id="BMFY01000004">
    <property type="protein sequence ID" value="GGA09684.1"/>
    <property type="molecule type" value="Genomic_DNA"/>
</dbReference>
<evidence type="ECO:0000313" key="3">
    <source>
        <dbReference type="Proteomes" id="UP000616114"/>
    </source>
</evidence>
<reference evidence="2" key="2">
    <citation type="submission" date="2020-09" db="EMBL/GenBank/DDBJ databases">
        <authorList>
            <person name="Sun Q."/>
            <person name="Zhou Y."/>
        </authorList>
    </citation>
    <scope>NUCLEOTIDE SEQUENCE</scope>
    <source>
        <strain evidence="2">CGMCC 1.12785</strain>
    </source>
</reference>
<organism evidence="2 3">
    <name type="scientific">Sediminivirga luteola</name>
    <dbReference type="NCBI Taxonomy" id="1774748"/>
    <lineage>
        <taxon>Bacteria</taxon>
        <taxon>Bacillati</taxon>
        <taxon>Actinomycetota</taxon>
        <taxon>Actinomycetes</taxon>
        <taxon>Micrococcales</taxon>
        <taxon>Brevibacteriaceae</taxon>
        <taxon>Sediminivirga</taxon>
    </lineage>
</organism>
<reference evidence="2" key="1">
    <citation type="journal article" date="2014" name="Int. J. Syst. Evol. Microbiol.">
        <title>Complete genome sequence of Corynebacterium casei LMG S-19264T (=DSM 44701T), isolated from a smear-ripened cheese.</title>
        <authorList>
            <consortium name="US DOE Joint Genome Institute (JGI-PGF)"/>
            <person name="Walter F."/>
            <person name="Albersmeier A."/>
            <person name="Kalinowski J."/>
            <person name="Ruckert C."/>
        </authorList>
    </citation>
    <scope>NUCLEOTIDE SEQUENCE</scope>
    <source>
        <strain evidence="2">CGMCC 1.12785</strain>
    </source>
</reference>
<evidence type="ECO:0000256" key="1">
    <source>
        <dbReference type="SAM" id="MobiDB-lite"/>
    </source>
</evidence>
<keyword evidence="3" id="KW-1185">Reference proteome</keyword>
<sequence>MHCASARLHGFDIALQPFRDGPEVLVPLTGRPPAMKPRTRADTDTPLSGANDCSAPRVPGTTRTVSNGAESRFGFVSLENPGRQHETPAARAVARKTGASRSRIAAGW</sequence>
<accession>A0A8J2TWZ1</accession>
<dbReference type="Proteomes" id="UP000616114">
    <property type="component" value="Unassembled WGS sequence"/>
</dbReference>
<gene>
    <name evidence="2" type="ORF">GCM10011333_10530</name>
</gene>